<evidence type="ECO:0000313" key="13">
    <source>
        <dbReference type="Proteomes" id="UP001304243"/>
    </source>
</evidence>
<dbReference type="HAMAP" id="MF_03181">
    <property type="entry name" value="PAN3"/>
    <property type="match status" value="1"/>
</dbReference>
<evidence type="ECO:0000256" key="7">
    <source>
        <dbReference type="HAMAP-Rule" id="MF_03181"/>
    </source>
</evidence>
<dbReference type="Gene3D" id="1.20.5.5160">
    <property type="match status" value="1"/>
</dbReference>
<dbReference type="Gene3D" id="1.10.510.10">
    <property type="entry name" value="Transferase(Phosphotransferase) domain 1"/>
    <property type="match status" value="1"/>
</dbReference>
<feature type="binding site" evidence="7">
    <location>
        <begin position="343"/>
        <end position="350"/>
    </location>
    <ligand>
        <name>ATP</name>
        <dbReference type="ChEBI" id="CHEBI:30616"/>
    </ligand>
</feature>
<dbReference type="Gene3D" id="1.10.287.3700">
    <property type="match status" value="1"/>
</dbReference>
<keyword evidence="6 7" id="KW-0175">Coiled coil</keyword>
<dbReference type="GO" id="GO:0006397">
    <property type="term" value="P:mRNA processing"/>
    <property type="evidence" value="ECO:0007669"/>
    <property type="project" value="UniProtKB-KW"/>
</dbReference>
<dbReference type="PROSITE" id="PS50103">
    <property type="entry name" value="ZF_C3H1"/>
    <property type="match status" value="1"/>
</dbReference>
<protein>
    <recommendedName>
        <fullName evidence="7">PAN2-PAN3 deadenylation complex subunit PAN3</fullName>
    </recommendedName>
    <alternativeName>
        <fullName evidence="7">PAB1P-dependent poly(A)-specific ribonuclease</fullName>
    </alternativeName>
    <alternativeName>
        <fullName evidence="7">Poly(A)-nuclease deadenylation complex subunit 3</fullName>
        <shortName evidence="7">PAN deadenylation complex subunit 3</shortName>
    </alternativeName>
</protein>
<accession>A0AAN7DE89</accession>
<feature type="domain" description="C3H1-type" evidence="11">
    <location>
        <begin position="52"/>
        <end position="81"/>
    </location>
</feature>
<keyword evidence="8" id="KW-0863">Zinc-finger</keyword>
<comment type="caution">
    <text evidence="12">The sequence shown here is derived from an EMBL/GenBank/DDBJ whole genome shotgun (WGS) entry which is preliminary data.</text>
</comment>
<dbReference type="GO" id="GO:0008143">
    <property type="term" value="F:poly(A) binding"/>
    <property type="evidence" value="ECO:0007669"/>
    <property type="project" value="TreeGrafter"/>
</dbReference>
<evidence type="ECO:0000256" key="4">
    <source>
        <dbReference type="ARBA" id="ARBA00022741"/>
    </source>
</evidence>
<dbReference type="InterPro" id="IPR011009">
    <property type="entry name" value="Kinase-like_dom_sf"/>
</dbReference>
<evidence type="ECO:0000256" key="9">
    <source>
        <dbReference type="SAM" id="MobiDB-lite"/>
    </source>
</evidence>
<sequence length="658" mass="73809">MNPYQPSNPITQTSSGISIKSPSSSSLSENQDTTVTKPAPKTIPSSSSSSSSSSKRTCRNVIIHGFCKFQDKGCEFNHDTEKPIVLPQQLVNHSTSPETSRTSSVSAGSIHAPVFVPKSTAIQEKVSPPRPILTDMYNSTDNANARLTSPIQQLPHNRFPFVNGQQYMYPPPSHPSTPLMPHDPYFYMNNHSFPQPSQPQYHQYAPTLPHVANLQNHQRLVQSFYIPDNLREQLLKRNDATIATASAKETGLPEEVHVYHSLYRMEDKPGKVLGHASWVYRAVCRTNGKYYTMVRIEGFRLVNEQAMSIVKQWRKIKHATIVSIREAFTTRAFGDSSLVFVYDYHPCSITLFEAYFSPQAQALLHARFQAAGINGMPVPETTLWSFITQIASALKTIHGAGLSARTIEPTKIIMTSKNRLRISCTGLVDVLQFDTTTQAQRAMHQQEDLLSFGKLVVSLACNSPAVASAMSSFEYMSRFYSPDLKNVAYYLLGKPSLSKSIDEVFTLIGPRLLHELNSSHHYTDTLEANLSNELENSRLVKLMSKLNFINERPEFEKDPRWQESGDRYMIKLFRDYIFHQVNEMGVPVVDMGHVISCMNKLDAGVDESILLTCRDNQTSIIVTYKELKSCIASAFNEINTKAHSTHSTSSSAAVNKQR</sequence>
<evidence type="ECO:0000259" key="11">
    <source>
        <dbReference type="PROSITE" id="PS50103"/>
    </source>
</evidence>
<organism evidence="12 13">
    <name type="scientific">Mucor velutinosus</name>
    <dbReference type="NCBI Taxonomy" id="708070"/>
    <lineage>
        <taxon>Eukaryota</taxon>
        <taxon>Fungi</taxon>
        <taxon>Fungi incertae sedis</taxon>
        <taxon>Mucoromycota</taxon>
        <taxon>Mucoromycotina</taxon>
        <taxon>Mucoromycetes</taxon>
        <taxon>Mucorales</taxon>
        <taxon>Mucorineae</taxon>
        <taxon>Mucoraceae</taxon>
        <taxon>Mucor</taxon>
    </lineage>
</organism>
<dbReference type="Proteomes" id="UP001304243">
    <property type="component" value="Unassembled WGS sequence"/>
</dbReference>
<comment type="subunit">
    <text evidence="7">Homodimer. Forms a heterotrimer with a catalytic subunit PAN2 to form the poly(A)-nuclease (PAN) deadenylation complex. Interacts (via PAM-2 motif) with poly(A)-binding protein PAB1 (via PABC domain), conferring substrate specificity of the enzyme complex.</text>
</comment>
<evidence type="ECO:0000256" key="6">
    <source>
        <dbReference type="ARBA" id="ARBA00023054"/>
    </source>
</evidence>
<dbReference type="GO" id="GO:0005524">
    <property type="term" value="F:ATP binding"/>
    <property type="evidence" value="ECO:0007669"/>
    <property type="project" value="UniProtKB-UniRule"/>
</dbReference>
<dbReference type="InterPro" id="IPR030844">
    <property type="entry name" value="PAN3"/>
</dbReference>
<feature type="compositionally biased region" description="Low complexity" evidence="9">
    <location>
        <begin position="14"/>
        <end position="28"/>
    </location>
</feature>
<feature type="zinc finger region" description="C3H1-type" evidence="8">
    <location>
        <begin position="52"/>
        <end position="81"/>
    </location>
</feature>
<dbReference type="AlphaFoldDB" id="A0AAN7DE89"/>
<comment type="subcellular location">
    <subcellularLocation>
        <location evidence="1 7">Cytoplasm</location>
    </subcellularLocation>
</comment>
<dbReference type="GO" id="GO:0004672">
    <property type="term" value="F:protein kinase activity"/>
    <property type="evidence" value="ECO:0007669"/>
    <property type="project" value="InterPro"/>
</dbReference>
<evidence type="ECO:0000256" key="5">
    <source>
        <dbReference type="ARBA" id="ARBA00022840"/>
    </source>
</evidence>
<comment type="domain">
    <text evidence="7">Contains a pseudokinase domain. The protein kinase domain is predicted to be catalytically inactive because some of the residues important for catalytic activity are substituted and it lacks the equivalent of the binding site for a peptide substrate. However, it has retained an ATP-binding site and ATP-binding is required for mRNA degradation, stimulating the activity of the PAN2 nuclease in vitro. The nucleotide-binding site is juxtaposed to the RNase active site of PAN2 in the complex and may actually bind nucleosides of a poly(A) RNA rather than ATP, feeding the poly(A)-tail to the active site of the deadenylase and thus increasing the efficiency with which this distributive enzyme degrades oligo(A) RNAs.</text>
</comment>
<feature type="domain" description="Protein kinase" evidence="10">
    <location>
        <begin position="265"/>
        <end position="549"/>
    </location>
</feature>
<keyword evidence="2 7" id="KW-0963">Cytoplasm</keyword>
<dbReference type="GO" id="GO:0000932">
    <property type="term" value="C:P-body"/>
    <property type="evidence" value="ECO:0007669"/>
    <property type="project" value="TreeGrafter"/>
</dbReference>
<keyword evidence="5 7" id="KW-0067">ATP-binding</keyword>
<evidence type="ECO:0000259" key="10">
    <source>
        <dbReference type="PROSITE" id="PS50011"/>
    </source>
</evidence>
<comment type="similarity">
    <text evidence="7">Belongs to the protein kinase superfamily. PAN3 family.</text>
</comment>
<evidence type="ECO:0000256" key="2">
    <source>
        <dbReference type="ARBA" id="ARBA00022490"/>
    </source>
</evidence>
<keyword evidence="3 7" id="KW-0507">mRNA processing</keyword>
<keyword evidence="8" id="KW-0479">Metal-binding</keyword>
<comment type="domain">
    <text evidence="7">The pseudokinase domain, the coiled-coil (CC), and C-terminal knob domain (CK) form a structural unit (PKC) that forms an extensive high-affinity interaction surface for PAN2.</text>
</comment>
<keyword evidence="4 7" id="KW-0547">Nucleotide-binding</keyword>
<feature type="coiled-coil region" evidence="7">
    <location>
        <begin position="510"/>
        <end position="548"/>
    </location>
</feature>
<feature type="region of interest" description="Disordered" evidence="9">
    <location>
        <begin position="1"/>
        <end position="54"/>
    </location>
</feature>
<evidence type="ECO:0000256" key="8">
    <source>
        <dbReference type="PROSITE-ProRule" id="PRU00723"/>
    </source>
</evidence>
<keyword evidence="13" id="KW-1185">Reference proteome</keyword>
<feature type="binding site" evidence="7">
    <location>
        <begin position="410"/>
        <end position="411"/>
    </location>
    <ligand>
        <name>ATP</name>
        <dbReference type="ChEBI" id="CHEBI:30616"/>
    </ligand>
</feature>
<dbReference type="Gene3D" id="6.10.250.3160">
    <property type="match status" value="1"/>
</dbReference>
<comment type="caution">
    <text evidence="7">Lacks conserved residue(s) required for the propagation of feature annotation.</text>
</comment>
<feature type="compositionally biased region" description="Low complexity" evidence="9">
    <location>
        <begin position="45"/>
        <end position="54"/>
    </location>
</feature>
<dbReference type="InterPro" id="IPR000719">
    <property type="entry name" value="Prot_kinase_dom"/>
</dbReference>
<evidence type="ECO:0000313" key="12">
    <source>
        <dbReference type="EMBL" id="KAK4515274.1"/>
    </source>
</evidence>
<dbReference type="Pfam" id="PF18101">
    <property type="entry name" value="Pan3_CK"/>
    <property type="match status" value="1"/>
</dbReference>
<proteinExistence type="inferred from homology"/>
<feature type="region of interest" description="Knob domain" evidence="7">
    <location>
        <begin position="549"/>
        <end position="658"/>
    </location>
</feature>
<dbReference type="GO" id="GO:0008270">
    <property type="term" value="F:zinc ion binding"/>
    <property type="evidence" value="ECO:0007669"/>
    <property type="project" value="UniProtKB-KW"/>
</dbReference>
<gene>
    <name evidence="7" type="primary">PAN3</name>
    <name evidence="12" type="ORF">ATC70_002884</name>
</gene>
<name>A0AAN7DE89_9FUNG</name>
<comment type="domain">
    <text evidence="7">The N-terminal zinc finger binds to poly(A) RNA.</text>
</comment>
<reference evidence="12 13" key="1">
    <citation type="submission" date="2022-11" db="EMBL/GenBank/DDBJ databases">
        <title>Mucor velutinosus strain NIH1002 WGS.</title>
        <authorList>
            <person name="Subramanian P."/>
            <person name="Mullikin J.C."/>
            <person name="Segre J.A."/>
            <person name="Zelazny A.M."/>
        </authorList>
    </citation>
    <scope>NUCLEOTIDE SEQUENCE [LARGE SCALE GENOMIC DNA]</scope>
    <source>
        <strain evidence="12 13">NIH1002</strain>
    </source>
</reference>
<dbReference type="InterPro" id="IPR000571">
    <property type="entry name" value="Znf_CCCH"/>
</dbReference>
<evidence type="ECO:0000256" key="3">
    <source>
        <dbReference type="ARBA" id="ARBA00022664"/>
    </source>
</evidence>
<dbReference type="FunFam" id="1.10.287.3700:FF:000001">
    <property type="entry name" value="PAN2-PAN3 deadenylation complex subunit PAN3"/>
    <property type="match status" value="1"/>
</dbReference>
<dbReference type="Pfam" id="PF25586">
    <property type="entry name" value="zf-CCCH_PAN3"/>
    <property type="match status" value="1"/>
</dbReference>
<dbReference type="PANTHER" id="PTHR12272">
    <property type="entry name" value="DEADENYLATION COMPLEX SUBUNIT PAN3"/>
    <property type="match status" value="1"/>
</dbReference>
<keyword evidence="8" id="KW-0862">Zinc</keyword>
<dbReference type="EMBL" id="JASEJX010000015">
    <property type="protein sequence ID" value="KAK4515274.1"/>
    <property type="molecule type" value="Genomic_DNA"/>
</dbReference>
<dbReference type="PANTHER" id="PTHR12272:SF11">
    <property type="entry name" value="PAN2-PAN3 DEADENYLATION COMPLEX SUBUNIT PAN3"/>
    <property type="match status" value="1"/>
</dbReference>
<dbReference type="GO" id="GO:0031251">
    <property type="term" value="C:PAN complex"/>
    <property type="evidence" value="ECO:0007669"/>
    <property type="project" value="UniProtKB-UniRule"/>
</dbReference>
<dbReference type="GO" id="GO:0000289">
    <property type="term" value="P:nuclear-transcribed mRNA poly(A) tail shortening"/>
    <property type="evidence" value="ECO:0007669"/>
    <property type="project" value="UniProtKB-UniRule"/>
</dbReference>
<comment type="function">
    <text evidence="7">Regulatory subunit of the poly(A)-nuclease (PAN) deadenylation complex, one of two cytoplasmic mRNA deadenylases involved in mRNA turnover. PAN specifically shortens poly(A) tails of RNA and the activity is stimulated by poly(A)-binding protein PAB1. PAN deadenylation is followed by rapid degradation of the shortened mRNA tails by the CCR4-NOT complex. Deadenylated mRNAs are then degraded by two alternative mechanisms, namely exosome-mediated 3'-5' exonucleolytic degradation, or deadenlyation-dependent mRNA decaping and subsequent 5'-3' exonucleolytic degradation by XRN1. May also be involved in post-transcriptional maturation of mRNA poly(A) tails. PAN3 acts as a positive regulator for PAN activity, recruiting the catalytic subunit PAN2 to mRNA via its interaction with RNA and with PAB1.</text>
</comment>
<dbReference type="PROSITE" id="PS50011">
    <property type="entry name" value="PROTEIN_KINASE_DOM"/>
    <property type="match status" value="1"/>
</dbReference>
<feature type="compositionally biased region" description="Polar residues" evidence="9">
    <location>
        <begin position="1"/>
        <end position="13"/>
    </location>
</feature>
<evidence type="ECO:0000256" key="1">
    <source>
        <dbReference type="ARBA" id="ARBA00004496"/>
    </source>
</evidence>
<dbReference type="SUPFAM" id="SSF56112">
    <property type="entry name" value="Protein kinase-like (PK-like)"/>
    <property type="match status" value="1"/>
</dbReference>
<dbReference type="InterPro" id="IPR041332">
    <property type="entry name" value="Pan3_CK"/>
</dbReference>